<keyword evidence="2" id="KW-1185">Reference proteome</keyword>
<dbReference type="Proteomes" id="UP000248553">
    <property type="component" value="Unassembled WGS sequence"/>
</dbReference>
<sequence>MPDFAPSRPVVLGPYQPGWAVEFAALAVRLRALLGPAAVGIEHIGSTAVPGLSAKDVIDVQLTVPDLGAAAWRLQPLWQAGFRQGREWQYDVFHGLPADSPELRKRYLREPAGERRLHLHVREAGRFNARFALLFRDYLRAEPAARTEYELLKQRAAALFPASIDGYLYLKEPVFHLIYQAATHWAALTGWQPAAAGGGAAQTHAG</sequence>
<dbReference type="InterPro" id="IPR007344">
    <property type="entry name" value="GrpB/CoaE"/>
</dbReference>
<comment type="caution">
    <text evidence="1">The sequence shown here is derived from an EMBL/GenBank/DDBJ whole genome shotgun (WGS) entry which is preliminary data.</text>
</comment>
<gene>
    <name evidence="1" type="ORF">DLM85_00845</name>
</gene>
<dbReference type="RefSeq" id="WP_111476183.1">
    <property type="nucleotide sequence ID" value="NZ_QHKM01000001.1"/>
</dbReference>
<dbReference type="InterPro" id="IPR043519">
    <property type="entry name" value="NT_sf"/>
</dbReference>
<dbReference type="PANTHER" id="PTHR34822">
    <property type="entry name" value="GRPB DOMAIN PROTEIN (AFU_ORTHOLOGUE AFUA_1G01530)"/>
    <property type="match status" value="1"/>
</dbReference>
<dbReference type="Pfam" id="PF04229">
    <property type="entry name" value="GrpB"/>
    <property type="match status" value="1"/>
</dbReference>
<dbReference type="OrthoDB" id="9799092at2"/>
<evidence type="ECO:0000313" key="2">
    <source>
        <dbReference type="Proteomes" id="UP000248553"/>
    </source>
</evidence>
<name>A0A328BQT9_9BACT</name>
<dbReference type="PANTHER" id="PTHR34822:SF1">
    <property type="entry name" value="GRPB FAMILY PROTEIN"/>
    <property type="match status" value="1"/>
</dbReference>
<dbReference type="Gene3D" id="3.30.460.10">
    <property type="entry name" value="Beta Polymerase, domain 2"/>
    <property type="match status" value="1"/>
</dbReference>
<dbReference type="SUPFAM" id="SSF81301">
    <property type="entry name" value="Nucleotidyltransferase"/>
    <property type="match status" value="1"/>
</dbReference>
<evidence type="ECO:0000313" key="1">
    <source>
        <dbReference type="EMBL" id="RAK69447.1"/>
    </source>
</evidence>
<protein>
    <submittedName>
        <fullName evidence="1">GrpB family protein</fullName>
    </submittedName>
</protein>
<dbReference type="AlphaFoldDB" id="A0A328BQT9"/>
<reference evidence="2" key="1">
    <citation type="submission" date="2018-05" db="EMBL/GenBank/DDBJ databases">
        <authorList>
            <person name="Nie L."/>
        </authorList>
    </citation>
    <scope>NUCLEOTIDE SEQUENCE [LARGE SCALE GENOMIC DNA]</scope>
    <source>
        <strain evidence="2">NL</strain>
    </source>
</reference>
<accession>A0A328BQT9</accession>
<proteinExistence type="predicted"/>
<dbReference type="EMBL" id="QHKM01000001">
    <property type="protein sequence ID" value="RAK69447.1"/>
    <property type="molecule type" value="Genomic_DNA"/>
</dbReference>
<organism evidence="1 2">
    <name type="scientific">Hymenobacter edaphi</name>
    <dbReference type="NCBI Taxonomy" id="2211146"/>
    <lineage>
        <taxon>Bacteria</taxon>
        <taxon>Pseudomonadati</taxon>
        <taxon>Bacteroidota</taxon>
        <taxon>Cytophagia</taxon>
        <taxon>Cytophagales</taxon>
        <taxon>Hymenobacteraceae</taxon>
        <taxon>Hymenobacter</taxon>
    </lineage>
</organism>